<dbReference type="EMBL" id="JARACI010001197">
    <property type="protein sequence ID" value="MDD9208166.1"/>
    <property type="molecule type" value="Genomic_DNA"/>
</dbReference>
<reference evidence="2" key="1">
    <citation type="submission" date="2023-02" db="EMBL/GenBank/DDBJ databases">
        <title>Georgenia sp.10Sc9-8, isolated from a soil sample collected from the Taklamakan desert.</title>
        <authorList>
            <person name="Liu S."/>
        </authorList>
    </citation>
    <scope>NUCLEOTIDE SEQUENCE</scope>
    <source>
        <strain evidence="2">10Sc9-8</strain>
    </source>
</reference>
<organism evidence="2 3">
    <name type="scientific">Georgenia halotolerans</name>
    <dbReference type="NCBI Taxonomy" id="3028317"/>
    <lineage>
        <taxon>Bacteria</taxon>
        <taxon>Bacillati</taxon>
        <taxon>Actinomycetota</taxon>
        <taxon>Actinomycetes</taxon>
        <taxon>Micrococcales</taxon>
        <taxon>Bogoriellaceae</taxon>
        <taxon>Georgenia</taxon>
    </lineage>
</organism>
<comment type="caution">
    <text evidence="2">The sequence shown here is derived from an EMBL/GenBank/DDBJ whole genome shotgun (WGS) entry which is preliminary data.</text>
</comment>
<feature type="compositionally biased region" description="Basic residues" evidence="1">
    <location>
        <begin position="43"/>
        <end position="53"/>
    </location>
</feature>
<proteinExistence type="predicted"/>
<dbReference type="Proteomes" id="UP001165561">
    <property type="component" value="Unassembled WGS sequence"/>
</dbReference>
<protein>
    <submittedName>
        <fullName evidence="2">Uncharacterized protein</fullName>
    </submittedName>
</protein>
<feature type="region of interest" description="Disordered" evidence="1">
    <location>
        <begin position="22"/>
        <end position="53"/>
    </location>
</feature>
<evidence type="ECO:0000313" key="2">
    <source>
        <dbReference type="EMBL" id="MDD9208166.1"/>
    </source>
</evidence>
<name>A0ABT5U4W9_9MICO</name>
<keyword evidence="3" id="KW-1185">Reference proteome</keyword>
<evidence type="ECO:0000256" key="1">
    <source>
        <dbReference type="SAM" id="MobiDB-lite"/>
    </source>
</evidence>
<accession>A0ABT5U4W9</accession>
<gene>
    <name evidence="2" type="ORF">PU560_17095</name>
</gene>
<sequence length="53" mass="6148">MSEYSPEVRELAKKVRAKALRNLERSTQASSTATRTPEQPAQTRRKTTRRARF</sequence>
<evidence type="ECO:0000313" key="3">
    <source>
        <dbReference type="Proteomes" id="UP001165561"/>
    </source>
</evidence>
<feature type="compositionally biased region" description="Low complexity" evidence="1">
    <location>
        <begin position="25"/>
        <end position="36"/>
    </location>
</feature>